<dbReference type="InterPro" id="IPR011992">
    <property type="entry name" value="EF-hand-dom_pair"/>
</dbReference>
<evidence type="ECO:0000313" key="2">
    <source>
        <dbReference type="Proteomes" id="UP000002316"/>
    </source>
</evidence>
<dbReference type="InterPro" id="IPR052603">
    <property type="entry name" value="EFCB6"/>
</dbReference>
<dbReference type="RefSeq" id="XP_011779874.1">
    <property type="nucleotide sequence ID" value="XM_011781572.1"/>
</dbReference>
<name>D0A7F9_TRYB9</name>
<organism evidence="1 2">
    <name type="scientific">Trypanosoma brucei gambiense (strain MHOM/CI/86/DAL972)</name>
    <dbReference type="NCBI Taxonomy" id="679716"/>
    <lineage>
        <taxon>Eukaryota</taxon>
        <taxon>Discoba</taxon>
        <taxon>Euglenozoa</taxon>
        <taxon>Kinetoplastea</taxon>
        <taxon>Metakinetoplastina</taxon>
        <taxon>Trypanosomatida</taxon>
        <taxon>Trypanosomatidae</taxon>
        <taxon>Trypanosoma</taxon>
    </lineage>
</organism>
<dbReference type="AlphaFoldDB" id="D0A7F9"/>
<evidence type="ECO:0000313" key="1">
    <source>
        <dbReference type="EMBL" id="CBH17610.1"/>
    </source>
</evidence>
<dbReference type="VEuPathDB" id="TriTrypDB:Tbg972.11.7280"/>
<dbReference type="OrthoDB" id="272072at2759"/>
<dbReference type="SUPFAM" id="SSF47473">
    <property type="entry name" value="EF-hand"/>
    <property type="match status" value="3"/>
</dbReference>
<protein>
    <recommendedName>
        <fullName evidence="3">EF-hand domain-containing protein</fullName>
    </recommendedName>
</protein>
<sequence>MSLVGDVLQRVRVHAAQRRLRLNDFFTDFDKLNSGRITAGQLRRALAVNNIPVSDEEFDAITDAFAAPYTHGGSGEVTPRGAGSLVSYTNFLQALQAEEPPPELLTTLKRKPNSLSDAEEAQLRAAMQSIRDISRVRGLQLRKCFEDFDHFRSGKVSASVFRRCIPFEGLREEVIKLFIKKYKNEDGDVLYSAWCNDIEDKPQEMSQHSPTAAPLKNFLRSRSGFHTVDGLLRMLREQFSMYHLRCDDYLRDYDHFKTGFVTAPQFESALGQLRLVDAKLTAENIAMLTRAYADESTLVEKPGMDENPFVRVNYVQFLADTNPRHTEADGGSANYLAQTRAPGQFIDATNQQEQQQTEAVLRKVRQIIRSNRIHLVPTMHDFDRARKGIYEHRTCTASRFIRSLATHKIFLKPEEIELLVRRYSIRAPDGGPADEVNYFQFVMDVDEVKWDTGASRILNSSAMAELQKSVELSRPLPADTVVNVLVKIAMQAEERHLRVSEFFFDFDPLRGGTVQTDKFIVALGIAGVKLHPSEADLLKKEYASTKVRDHVDTNRFIADIGQVAPSAVPSVSTRYDFTASRSAKGEAAITLKETIQNPDDKLTAAELEELGRLRARLSHDVSSHQALLLPFFADFDRFHRAKITRTNFQQGLARHRFALTAAEIDLLSRYYAAADDRESIEYRRFVGDIGLGELAVGEFQKTINGNGATFTASLPASTCAGSTQRNVGDEEKFLDEVLLKICYFLQERKPRLAEFFPDGDELRHRHVTNSRFRHCLSILGIELTEEELRVLEISFAHPEMENHVDYPTFLAVVTHMLQNITRRMGPQQRNDSGSATTFAAYAAAGNSENLPHIAAAPPAEKATEEGDKSFHASVMDRVRRTLASRRSVSLPAFRQYDRARKGFVKEGQFFATLMSLGVQLSPAQADVLRKTYSIGGGEMGYVHFSAAVDDPRFE</sequence>
<dbReference type="GeneID" id="23867750"/>
<dbReference type="Proteomes" id="UP000002316">
    <property type="component" value="Chromosome 11"/>
</dbReference>
<dbReference type="Gene3D" id="1.10.238.10">
    <property type="entry name" value="EF-hand"/>
    <property type="match status" value="4"/>
</dbReference>
<dbReference type="EMBL" id="FN554974">
    <property type="protein sequence ID" value="CBH17610.1"/>
    <property type="molecule type" value="Genomic_DNA"/>
</dbReference>
<dbReference type="PANTHER" id="PTHR20875">
    <property type="entry name" value="EF-HAND CALCIUM-BINDING DOMAIN-CONTAINING PROTEIN 6-RELATED"/>
    <property type="match status" value="1"/>
</dbReference>
<reference evidence="2" key="1">
    <citation type="journal article" date="2010" name="PLoS Negl. Trop. Dis.">
        <title>The genome sequence of Trypanosoma brucei gambiense, causative agent of chronic human african trypanosomiasis.</title>
        <authorList>
            <person name="Jackson A.P."/>
            <person name="Sanders M."/>
            <person name="Berry A."/>
            <person name="McQuillan J."/>
            <person name="Aslett M.A."/>
            <person name="Quail M.A."/>
            <person name="Chukualim B."/>
            <person name="Capewell P."/>
            <person name="MacLeod A."/>
            <person name="Melville S.E."/>
            <person name="Gibson W."/>
            <person name="Barry J.D."/>
            <person name="Berriman M."/>
            <person name="Hertz-Fowler C."/>
        </authorList>
    </citation>
    <scope>NUCLEOTIDE SEQUENCE [LARGE SCALE GENOMIC DNA]</scope>
    <source>
        <strain evidence="2">MHOM/CI/86/DAL972</strain>
    </source>
</reference>
<dbReference type="PANTHER" id="PTHR20875:SF0">
    <property type="entry name" value="GH12158P"/>
    <property type="match status" value="1"/>
</dbReference>
<gene>
    <name evidence="1" type="ORF">TbgDal_XI7280</name>
</gene>
<evidence type="ECO:0008006" key="3">
    <source>
        <dbReference type="Google" id="ProtNLM"/>
    </source>
</evidence>
<accession>D0A7F9</accession>
<proteinExistence type="predicted"/>
<dbReference type="KEGG" id="tbg:TbgDal_XI7280"/>